<gene>
    <name evidence="3" type="ORF">ECC02_007820</name>
</gene>
<sequence length="225" mass="25815">MRGFSISSTKFIQDEVLLSTIKTSPSYQELKKEREDMHVLLEASNKLGDENILSLSGNGVTLKEKDTVIPLARAQINTAYSHVLREERREAEERERRERQELGIDVSTRIKYAVFEGRSRVKEMKLNDFFTMELDGRGIVDTKRDVLLEELLKDPTKYIHDAGVLGEIQASNHYKRMERAVRDEMDMEEGLSRPYKNGVDNLLRCLVATALFCFSCVGCVDFILC</sequence>
<keyword evidence="1" id="KW-1133">Transmembrane helix</keyword>
<evidence type="ECO:0000256" key="1">
    <source>
        <dbReference type="SAM" id="Phobius"/>
    </source>
</evidence>
<evidence type="ECO:0000259" key="2">
    <source>
        <dbReference type="Pfam" id="PF24466"/>
    </source>
</evidence>
<dbReference type="Pfam" id="PF24466">
    <property type="entry name" value="DUF7578"/>
    <property type="match status" value="2"/>
</dbReference>
<keyword evidence="1" id="KW-0472">Membrane</keyword>
<dbReference type="InterPro" id="IPR056000">
    <property type="entry name" value="DUF7578"/>
</dbReference>
<evidence type="ECO:0000313" key="4">
    <source>
        <dbReference type="Proteomes" id="UP000583944"/>
    </source>
</evidence>
<protein>
    <recommendedName>
        <fullName evidence="2">DUF7578 domain-containing protein</fullName>
    </recommendedName>
</protein>
<name>A0A7J6XYC7_TRYCR</name>
<dbReference type="EMBL" id="JABDHM010000075">
    <property type="protein sequence ID" value="KAF5219215.1"/>
    <property type="molecule type" value="Genomic_DNA"/>
</dbReference>
<feature type="transmembrane region" description="Helical" evidence="1">
    <location>
        <begin position="202"/>
        <end position="224"/>
    </location>
</feature>
<feature type="domain" description="DUF7578" evidence="2">
    <location>
        <begin position="1"/>
        <end position="36"/>
    </location>
</feature>
<dbReference type="AlphaFoldDB" id="A0A7J6XYC7"/>
<reference evidence="3 4" key="1">
    <citation type="journal article" date="2019" name="Genome Biol. Evol.">
        <title>Nanopore Sequencing Significantly Improves Genome Assembly of the Protozoan Parasite Trypanosoma cruzi.</title>
        <authorList>
            <person name="Diaz-Viraque F."/>
            <person name="Pita S."/>
            <person name="Greif G."/>
            <person name="de Souza R.C.M."/>
            <person name="Iraola G."/>
            <person name="Robello C."/>
        </authorList>
    </citation>
    <scope>NUCLEOTIDE SEQUENCE [LARGE SCALE GENOMIC DNA]</scope>
    <source>
        <strain evidence="3 4">Berenice</strain>
    </source>
</reference>
<evidence type="ECO:0000313" key="3">
    <source>
        <dbReference type="EMBL" id="KAF5219215.1"/>
    </source>
</evidence>
<feature type="domain" description="DUF7578" evidence="2">
    <location>
        <begin position="120"/>
        <end position="184"/>
    </location>
</feature>
<dbReference type="Proteomes" id="UP000583944">
    <property type="component" value="Unassembled WGS sequence"/>
</dbReference>
<accession>A0A7J6XYC7</accession>
<keyword evidence="1" id="KW-0812">Transmembrane</keyword>
<dbReference type="VEuPathDB" id="TriTrypDB:ECC02_007820"/>
<organism evidence="3 4">
    <name type="scientific">Trypanosoma cruzi</name>
    <dbReference type="NCBI Taxonomy" id="5693"/>
    <lineage>
        <taxon>Eukaryota</taxon>
        <taxon>Discoba</taxon>
        <taxon>Euglenozoa</taxon>
        <taxon>Kinetoplastea</taxon>
        <taxon>Metakinetoplastina</taxon>
        <taxon>Trypanosomatida</taxon>
        <taxon>Trypanosomatidae</taxon>
        <taxon>Trypanosoma</taxon>
        <taxon>Schizotrypanum</taxon>
    </lineage>
</organism>
<proteinExistence type="predicted"/>
<comment type="caution">
    <text evidence="3">The sequence shown here is derived from an EMBL/GenBank/DDBJ whole genome shotgun (WGS) entry which is preliminary data.</text>
</comment>